<dbReference type="RefSeq" id="WP_212226223.1">
    <property type="nucleotide sequence ID" value="NZ_JAGUCN010000004.1"/>
</dbReference>
<reference evidence="1 2" key="1">
    <citation type="journal article" date="2014" name="Int. J. Syst. Evol. Microbiol.">
        <title>Carboxylicivirga gen. nov. in the family Marinilabiliaceae with two novel species, Carboxylicivirga mesophila sp. nov. and Carboxylicivirga taeanensis sp. nov., and reclassification of Cytophaga fermentans as Saccharicrinis fermentans gen. nov., comb. nov.</title>
        <authorList>
            <person name="Yang S.H."/>
            <person name="Seo H.S."/>
            <person name="Woo J.H."/>
            <person name="Oh H.M."/>
            <person name="Jang H."/>
            <person name="Lee J.H."/>
            <person name="Kim S.J."/>
            <person name="Kwon K.K."/>
        </authorList>
    </citation>
    <scope>NUCLEOTIDE SEQUENCE [LARGE SCALE GENOMIC DNA]</scope>
    <source>
        <strain evidence="1 2">JCM 18290</strain>
    </source>
</reference>
<protein>
    <submittedName>
        <fullName evidence="1">Uncharacterized protein</fullName>
    </submittedName>
</protein>
<gene>
    <name evidence="1" type="ORF">KEM09_04785</name>
</gene>
<dbReference type="Proteomes" id="UP000721861">
    <property type="component" value="Unassembled WGS sequence"/>
</dbReference>
<accession>A0ABS5K6T3</accession>
<dbReference type="EMBL" id="JAGUCN010000004">
    <property type="protein sequence ID" value="MBS2210704.1"/>
    <property type="molecule type" value="Genomic_DNA"/>
</dbReference>
<evidence type="ECO:0000313" key="2">
    <source>
        <dbReference type="Proteomes" id="UP000721861"/>
    </source>
</evidence>
<proteinExistence type="predicted"/>
<keyword evidence="2" id="KW-1185">Reference proteome</keyword>
<organism evidence="1 2">
    <name type="scientific">Carboxylicivirga mesophila</name>
    <dbReference type="NCBI Taxonomy" id="1166478"/>
    <lineage>
        <taxon>Bacteria</taxon>
        <taxon>Pseudomonadati</taxon>
        <taxon>Bacteroidota</taxon>
        <taxon>Bacteroidia</taxon>
        <taxon>Marinilabiliales</taxon>
        <taxon>Marinilabiliaceae</taxon>
        <taxon>Carboxylicivirga</taxon>
    </lineage>
</organism>
<sequence>MNKQEADFTELVKKHIQSIDETAEIMLLFPQGKRHEEAIQIYVLTAGKVTFETEQSYFKACYQLELASTYNFSIYIYAKDKWHQQLKNTPIYQKVTNEGILL</sequence>
<name>A0ABS5K6T3_9BACT</name>
<comment type="caution">
    <text evidence="1">The sequence shown here is derived from an EMBL/GenBank/DDBJ whole genome shotgun (WGS) entry which is preliminary data.</text>
</comment>
<evidence type="ECO:0000313" key="1">
    <source>
        <dbReference type="EMBL" id="MBS2210704.1"/>
    </source>
</evidence>